<protein>
    <recommendedName>
        <fullName evidence="4">4Fe-4S ferredoxin-type domain-containing protein</fullName>
    </recommendedName>
</protein>
<evidence type="ECO:0000259" key="4">
    <source>
        <dbReference type="PROSITE" id="PS51379"/>
    </source>
</evidence>
<name>A0ABY1PZP8_9BACT</name>
<keyword evidence="2" id="KW-0408">Iron</keyword>
<dbReference type="PROSITE" id="PS00198">
    <property type="entry name" value="4FE4S_FER_1"/>
    <property type="match status" value="1"/>
</dbReference>
<organism evidence="5 6">
    <name type="scientific">Neorhodopirellula lusitana</name>
    <dbReference type="NCBI Taxonomy" id="445327"/>
    <lineage>
        <taxon>Bacteria</taxon>
        <taxon>Pseudomonadati</taxon>
        <taxon>Planctomycetota</taxon>
        <taxon>Planctomycetia</taxon>
        <taxon>Pirellulales</taxon>
        <taxon>Pirellulaceae</taxon>
        <taxon>Neorhodopirellula</taxon>
    </lineage>
</organism>
<keyword evidence="6" id="KW-1185">Reference proteome</keyword>
<dbReference type="SUPFAM" id="SSF46548">
    <property type="entry name" value="alpha-helical ferredoxin"/>
    <property type="match status" value="1"/>
</dbReference>
<evidence type="ECO:0000256" key="3">
    <source>
        <dbReference type="ARBA" id="ARBA00023014"/>
    </source>
</evidence>
<keyword evidence="3" id="KW-0411">Iron-sulfur</keyword>
<evidence type="ECO:0000256" key="1">
    <source>
        <dbReference type="ARBA" id="ARBA00022723"/>
    </source>
</evidence>
<dbReference type="Proteomes" id="UP001158067">
    <property type="component" value="Unassembled WGS sequence"/>
</dbReference>
<proteinExistence type="predicted"/>
<evidence type="ECO:0000313" key="6">
    <source>
        <dbReference type="Proteomes" id="UP001158067"/>
    </source>
</evidence>
<dbReference type="InterPro" id="IPR017896">
    <property type="entry name" value="4Fe4S_Fe-S-bd"/>
</dbReference>
<dbReference type="InterPro" id="IPR017900">
    <property type="entry name" value="4Fe4S_Fe_S_CS"/>
</dbReference>
<dbReference type="EMBL" id="FXUG01000003">
    <property type="protein sequence ID" value="SMP50710.1"/>
    <property type="molecule type" value="Genomic_DNA"/>
</dbReference>
<evidence type="ECO:0000256" key="2">
    <source>
        <dbReference type="ARBA" id="ARBA00023004"/>
    </source>
</evidence>
<dbReference type="PROSITE" id="PS51379">
    <property type="entry name" value="4FE4S_FER_2"/>
    <property type="match status" value="1"/>
</dbReference>
<feature type="domain" description="4Fe-4S ferredoxin-type" evidence="4">
    <location>
        <begin position="32"/>
        <end position="64"/>
    </location>
</feature>
<evidence type="ECO:0000313" key="5">
    <source>
        <dbReference type="EMBL" id="SMP50710.1"/>
    </source>
</evidence>
<dbReference type="RefSeq" id="WP_283431962.1">
    <property type="nucleotide sequence ID" value="NZ_FXUG01000003.1"/>
</dbReference>
<reference evidence="5 6" key="1">
    <citation type="submission" date="2017-05" db="EMBL/GenBank/DDBJ databases">
        <authorList>
            <person name="Varghese N."/>
            <person name="Submissions S."/>
        </authorList>
    </citation>
    <scope>NUCLEOTIDE SEQUENCE [LARGE SCALE GENOMIC DNA]</scope>
    <source>
        <strain evidence="5 6">DSM 25457</strain>
    </source>
</reference>
<dbReference type="InterPro" id="IPR004452">
    <property type="entry name" value="LutB/LldF"/>
</dbReference>
<comment type="caution">
    <text evidence="5">The sequence shown here is derived from an EMBL/GenBank/DDBJ whole genome shotgun (WGS) entry which is preliminary data.</text>
</comment>
<dbReference type="PANTHER" id="PTHR47153:SF2">
    <property type="entry name" value="LACTATE UTILIZATION PROTEIN B"/>
    <property type="match status" value="1"/>
</dbReference>
<keyword evidence="1" id="KW-0479">Metal-binding</keyword>
<gene>
    <name evidence="5" type="ORF">SAMN06265222_103157</name>
</gene>
<sequence>MNTCPRLPPQWWSQLSGHRSWASWQRLGAGQGRARRRGLSFACSLCGSCTDVCPVKVLLHYQSLAWRNVLVGKWLVAWSKRVGMKAASMLFQYPRLSVSAGDFGRVSLQDLPRAVTHNRLIAWAVERNLPESLRQSFRAWFAGIEGDSQLLLR</sequence>
<dbReference type="PANTHER" id="PTHR47153">
    <property type="entry name" value="LACTATE UTILIZATION PROTEIN B"/>
    <property type="match status" value="1"/>
</dbReference>
<accession>A0ABY1PZP8</accession>